<dbReference type="CDD" id="cd00088">
    <property type="entry name" value="HPT"/>
    <property type="match status" value="1"/>
</dbReference>
<dbReference type="GO" id="GO:0016301">
    <property type="term" value="F:kinase activity"/>
    <property type="evidence" value="ECO:0007669"/>
    <property type="project" value="UniProtKB-KW"/>
</dbReference>
<protein>
    <submittedName>
        <fullName evidence="4">Histidine kinase</fullName>
    </submittedName>
</protein>
<evidence type="ECO:0000256" key="2">
    <source>
        <dbReference type="SAM" id="MobiDB-lite"/>
    </source>
</evidence>
<evidence type="ECO:0000259" key="3">
    <source>
        <dbReference type="PROSITE" id="PS50894"/>
    </source>
</evidence>
<dbReference type="Pfam" id="PF01627">
    <property type="entry name" value="Hpt"/>
    <property type="match status" value="1"/>
</dbReference>
<dbReference type="Gene3D" id="1.20.120.160">
    <property type="entry name" value="HPT domain"/>
    <property type="match status" value="1"/>
</dbReference>
<keyword evidence="1" id="KW-0597">Phosphoprotein</keyword>
<feature type="region of interest" description="Disordered" evidence="2">
    <location>
        <begin position="242"/>
        <end position="272"/>
    </location>
</feature>
<proteinExistence type="predicted"/>
<evidence type="ECO:0000313" key="4">
    <source>
        <dbReference type="EMBL" id="HGW93775.1"/>
    </source>
</evidence>
<reference evidence="4" key="1">
    <citation type="journal article" date="2020" name="mSystems">
        <title>Genome- and Community-Level Interaction Insights into Carbon Utilization and Element Cycling Functions of Hydrothermarchaeota in Hydrothermal Sediment.</title>
        <authorList>
            <person name="Zhou Z."/>
            <person name="Liu Y."/>
            <person name="Xu W."/>
            <person name="Pan J."/>
            <person name="Luo Z.H."/>
            <person name="Li M."/>
        </authorList>
    </citation>
    <scope>NUCLEOTIDE SEQUENCE [LARGE SCALE GENOMIC DNA]</scope>
    <source>
        <strain evidence="4">SpSt-402</strain>
    </source>
</reference>
<organism evidence="4">
    <name type="scientific">Oscillatoriales cyanobacterium SpSt-402</name>
    <dbReference type="NCBI Taxonomy" id="2282168"/>
    <lineage>
        <taxon>Bacteria</taxon>
        <taxon>Bacillati</taxon>
        <taxon>Cyanobacteriota</taxon>
        <taxon>Cyanophyceae</taxon>
        <taxon>Oscillatoriophycideae</taxon>
        <taxon>Oscillatoriales</taxon>
    </lineage>
</organism>
<gene>
    <name evidence="4" type="ORF">ENR47_05765</name>
</gene>
<accession>A0A832H790</accession>
<dbReference type="AlphaFoldDB" id="A0A832H790"/>
<dbReference type="PROSITE" id="PS50894">
    <property type="entry name" value="HPT"/>
    <property type="match status" value="1"/>
</dbReference>
<dbReference type="SMART" id="SM00073">
    <property type="entry name" value="HPT"/>
    <property type="match status" value="1"/>
</dbReference>
<feature type="modified residue" description="Phosphohistidine" evidence="1">
    <location>
        <position position="40"/>
    </location>
</feature>
<name>A0A832H790_9CYAN</name>
<dbReference type="EMBL" id="DSRD01000372">
    <property type="protein sequence ID" value="HGW93775.1"/>
    <property type="molecule type" value="Genomic_DNA"/>
</dbReference>
<keyword evidence="4" id="KW-0808">Transferase</keyword>
<dbReference type="PANTHER" id="PTHR43395:SF1">
    <property type="entry name" value="CHEMOTAXIS PROTEIN CHEA"/>
    <property type="match status" value="1"/>
</dbReference>
<comment type="caution">
    <text evidence="4">The sequence shown here is derived from an EMBL/GenBank/DDBJ whole genome shotgun (WGS) entry which is preliminary data.</text>
</comment>
<evidence type="ECO:0000256" key="1">
    <source>
        <dbReference type="PROSITE-ProRule" id="PRU00110"/>
    </source>
</evidence>
<keyword evidence="4" id="KW-0418">Kinase</keyword>
<sequence length="312" mass="34186">MGFFIEEAKEHLDTIEQGLLDLQTTMSDTEQLNELFRAAHSIKGGAAMLGFDSIQRVAHHLEDYFKVLKEHPIKPDRQLEDLFLKGFDTLKEVVEAIQSPYGFQESQGQQMVQEAQPIFSELQTYLNHLLKSGTTPPVKTSPDAAMLVNAALKKMLQLFKQGDSPTCRQQLATLCSRMGQLSTSSEWRGLLRIAQAALSNSKNSYAALAPILIKELKQAGDLLAAGRISEIIPSRTLQNLAGSVPSATPQPAAIPPSSVPRNPALAETSSSTARSQQLVVPLEPRAAARALLEAFNKEQLIELAEFLMKAIQ</sequence>
<dbReference type="InterPro" id="IPR036641">
    <property type="entry name" value="HPT_dom_sf"/>
</dbReference>
<dbReference type="SUPFAM" id="SSF47226">
    <property type="entry name" value="Histidine-containing phosphotransfer domain, HPT domain"/>
    <property type="match status" value="1"/>
</dbReference>
<dbReference type="InterPro" id="IPR008207">
    <property type="entry name" value="Sig_transdc_His_kin_Hpt_dom"/>
</dbReference>
<feature type="domain" description="HPt" evidence="3">
    <location>
        <begin position="1"/>
        <end position="97"/>
    </location>
</feature>
<dbReference type="PANTHER" id="PTHR43395">
    <property type="entry name" value="SENSOR HISTIDINE KINASE CHEA"/>
    <property type="match status" value="1"/>
</dbReference>
<dbReference type="InterPro" id="IPR051315">
    <property type="entry name" value="Bact_Chemotaxis_CheA"/>
</dbReference>
<dbReference type="GO" id="GO:0000160">
    <property type="term" value="P:phosphorelay signal transduction system"/>
    <property type="evidence" value="ECO:0007669"/>
    <property type="project" value="InterPro"/>
</dbReference>